<dbReference type="InterPro" id="IPR025996">
    <property type="entry name" value="MT1864/Rv1816-like_C"/>
</dbReference>
<keyword evidence="3" id="KW-0804">Transcription</keyword>
<feature type="domain" description="HTH tetR-type" evidence="5">
    <location>
        <begin position="17"/>
        <end position="78"/>
    </location>
</feature>
<evidence type="ECO:0000256" key="3">
    <source>
        <dbReference type="ARBA" id="ARBA00023163"/>
    </source>
</evidence>
<dbReference type="PANTHER" id="PTHR30055:SF234">
    <property type="entry name" value="HTH-TYPE TRANSCRIPTIONAL REGULATOR BETI"/>
    <property type="match status" value="1"/>
</dbReference>
<dbReference type="RefSeq" id="WP_231440378.1">
    <property type="nucleotide sequence ID" value="NZ_JAJOMB010000004.1"/>
</dbReference>
<reference evidence="6" key="1">
    <citation type="submission" date="2021-11" db="EMBL/GenBank/DDBJ databases">
        <title>Streptomyces corallinus and Kineosporia corallina sp. nov., two new coral-derived marine actinobacteria.</title>
        <authorList>
            <person name="Buangrab K."/>
            <person name="Sutthacheep M."/>
            <person name="Yeemin T."/>
            <person name="Harunari E."/>
            <person name="Igarashi Y."/>
            <person name="Sripreechasak P."/>
            <person name="Kanchanasin P."/>
            <person name="Tanasupawat S."/>
            <person name="Phongsopitanun W."/>
        </authorList>
    </citation>
    <scope>NUCLEOTIDE SEQUENCE</scope>
    <source>
        <strain evidence="6">JCM 31032</strain>
    </source>
</reference>
<name>A0A9X1SU16_9ACTN</name>
<organism evidence="6 7">
    <name type="scientific">Kineosporia babensis</name>
    <dbReference type="NCBI Taxonomy" id="499548"/>
    <lineage>
        <taxon>Bacteria</taxon>
        <taxon>Bacillati</taxon>
        <taxon>Actinomycetota</taxon>
        <taxon>Actinomycetes</taxon>
        <taxon>Kineosporiales</taxon>
        <taxon>Kineosporiaceae</taxon>
        <taxon>Kineosporia</taxon>
    </lineage>
</organism>
<sequence>MDPKKPVRARNRRGEGRKLREEIITAAIALLDETGDERSVTLRSVARKAGIAAPSIYAHFADQPAIMLAVVQNGLTELEQVLHAAVAEAADPEQKVWAISRAYLKFAADHPSRYRTLFGGLWIPSIDGDSSLTEQDLVDLGESTLQILADALHEAIEAGVSGCDDPAKDAVALWLGLHGVAHQRAATRVFPGPEDIDERVIIALARLKR</sequence>
<dbReference type="Gene3D" id="1.10.357.10">
    <property type="entry name" value="Tetracycline Repressor, domain 2"/>
    <property type="match status" value="1"/>
</dbReference>
<evidence type="ECO:0000256" key="1">
    <source>
        <dbReference type="ARBA" id="ARBA00023015"/>
    </source>
</evidence>
<accession>A0A9X1SU16</accession>
<dbReference type="GO" id="GO:0000976">
    <property type="term" value="F:transcription cis-regulatory region binding"/>
    <property type="evidence" value="ECO:0007669"/>
    <property type="project" value="TreeGrafter"/>
</dbReference>
<feature type="DNA-binding region" description="H-T-H motif" evidence="4">
    <location>
        <begin position="41"/>
        <end position="60"/>
    </location>
</feature>
<evidence type="ECO:0000259" key="5">
    <source>
        <dbReference type="PROSITE" id="PS50977"/>
    </source>
</evidence>
<protein>
    <submittedName>
        <fullName evidence="6">WHG domain-containing protein</fullName>
    </submittedName>
</protein>
<dbReference type="Pfam" id="PF13305">
    <property type="entry name" value="TetR_C_33"/>
    <property type="match status" value="1"/>
</dbReference>
<evidence type="ECO:0000313" key="6">
    <source>
        <dbReference type="EMBL" id="MCD5311200.1"/>
    </source>
</evidence>
<evidence type="ECO:0000256" key="4">
    <source>
        <dbReference type="PROSITE-ProRule" id="PRU00335"/>
    </source>
</evidence>
<dbReference type="PANTHER" id="PTHR30055">
    <property type="entry name" value="HTH-TYPE TRANSCRIPTIONAL REGULATOR RUTR"/>
    <property type="match status" value="1"/>
</dbReference>
<evidence type="ECO:0000256" key="2">
    <source>
        <dbReference type="ARBA" id="ARBA00023125"/>
    </source>
</evidence>
<dbReference type="InterPro" id="IPR036271">
    <property type="entry name" value="Tet_transcr_reg_TetR-rel_C_sf"/>
</dbReference>
<dbReference type="SUPFAM" id="SSF48498">
    <property type="entry name" value="Tetracyclin repressor-like, C-terminal domain"/>
    <property type="match status" value="1"/>
</dbReference>
<dbReference type="EMBL" id="JAJOMB010000004">
    <property type="protein sequence ID" value="MCD5311200.1"/>
    <property type="molecule type" value="Genomic_DNA"/>
</dbReference>
<dbReference type="AlphaFoldDB" id="A0A9X1SU16"/>
<comment type="caution">
    <text evidence="6">The sequence shown here is derived from an EMBL/GenBank/DDBJ whole genome shotgun (WGS) entry which is preliminary data.</text>
</comment>
<dbReference type="PROSITE" id="PS50977">
    <property type="entry name" value="HTH_TETR_2"/>
    <property type="match status" value="1"/>
</dbReference>
<proteinExistence type="predicted"/>
<evidence type="ECO:0000313" key="7">
    <source>
        <dbReference type="Proteomes" id="UP001138997"/>
    </source>
</evidence>
<dbReference type="Pfam" id="PF00440">
    <property type="entry name" value="TetR_N"/>
    <property type="match status" value="1"/>
</dbReference>
<dbReference type="InterPro" id="IPR009057">
    <property type="entry name" value="Homeodomain-like_sf"/>
</dbReference>
<dbReference type="InterPro" id="IPR050109">
    <property type="entry name" value="HTH-type_TetR-like_transc_reg"/>
</dbReference>
<dbReference type="GO" id="GO:0003700">
    <property type="term" value="F:DNA-binding transcription factor activity"/>
    <property type="evidence" value="ECO:0007669"/>
    <property type="project" value="TreeGrafter"/>
</dbReference>
<keyword evidence="2 4" id="KW-0238">DNA-binding</keyword>
<dbReference type="SUPFAM" id="SSF46689">
    <property type="entry name" value="Homeodomain-like"/>
    <property type="match status" value="1"/>
</dbReference>
<gene>
    <name evidence="6" type="ORF">LR394_09845</name>
</gene>
<keyword evidence="7" id="KW-1185">Reference proteome</keyword>
<keyword evidence="1" id="KW-0805">Transcription regulation</keyword>
<dbReference type="Proteomes" id="UP001138997">
    <property type="component" value="Unassembled WGS sequence"/>
</dbReference>
<dbReference type="InterPro" id="IPR001647">
    <property type="entry name" value="HTH_TetR"/>
</dbReference>